<evidence type="ECO:0000256" key="5">
    <source>
        <dbReference type="RuleBase" id="RU000553"/>
    </source>
</evidence>
<dbReference type="EC" id="3.6.1.7" evidence="2 4"/>
<evidence type="ECO:0000259" key="7">
    <source>
        <dbReference type="PROSITE" id="PS51160"/>
    </source>
</evidence>
<evidence type="ECO:0000256" key="4">
    <source>
        <dbReference type="PROSITE-ProRule" id="PRU00520"/>
    </source>
</evidence>
<comment type="catalytic activity">
    <reaction evidence="3 4 5">
        <text>an acyl phosphate + H2O = a carboxylate + phosphate + H(+)</text>
        <dbReference type="Rhea" id="RHEA:14965"/>
        <dbReference type="ChEBI" id="CHEBI:15377"/>
        <dbReference type="ChEBI" id="CHEBI:15378"/>
        <dbReference type="ChEBI" id="CHEBI:29067"/>
        <dbReference type="ChEBI" id="CHEBI:43474"/>
        <dbReference type="ChEBI" id="CHEBI:59918"/>
        <dbReference type="EC" id="3.6.1.7"/>
    </reaction>
</comment>
<dbReference type="InterPro" id="IPR020456">
    <property type="entry name" value="Acylphosphatase"/>
</dbReference>
<gene>
    <name evidence="8" type="primary">acyP</name>
</gene>
<protein>
    <recommendedName>
        <fullName evidence="2 4">Acylphosphatase</fullName>
        <ecNumber evidence="2 4">3.6.1.7</ecNumber>
    </recommendedName>
</protein>
<accession>Q2YZQ3</accession>
<dbReference type="PROSITE" id="PS51160">
    <property type="entry name" value="ACYLPHOSPHATASE_3"/>
    <property type="match status" value="1"/>
</dbReference>
<dbReference type="InterPro" id="IPR036046">
    <property type="entry name" value="Acylphosphatase-like_dom_sf"/>
</dbReference>
<dbReference type="AlphaFoldDB" id="Q2YZQ3"/>
<feature type="active site" evidence="4">
    <location>
        <position position="18"/>
    </location>
</feature>
<reference evidence="8" key="1">
    <citation type="journal article" date="2005" name="Environ. Microbiol.">
        <title>Lateral gene transfer and phylogenetic assignment of environmental fosmid clones.</title>
        <authorList>
            <person name="Nesbo C.L."/>
            <person name="Boucher Y."/>
            <person name="Dlutek M."/>
            <person name="Doolittle F.W."/>
        </authorList>
    </citation>
    <scope>NUCLEOTIDE SEQUENCE</scope>
</reference>
<dbReference type="GO" id="GO:0003998">
    <property type="term" value="F:acylphosphatase activity"/>
    <property type="evidence" value="ECO:0007669"/>
    <property type="project" value="UniProtKB-EC"/>
</dbReference>
<comment type="similarity">
    <text evidence="1 6">Belongs to the acylphosphatase family.</text>
</comment>
<proteinExistence type="inferred from homology"/>
<evidence type="ECO:0000256" key="3">
    <source>
        <dbReference type="ARBA" id="ARBA00047645"/>
    </source>
</evidence>
<name>Q2YZQ3_9DELT</name>
<evidence type="ECO:0000256" key="6">
    <source>
        <dbReference type="RuleBase" id="RU004168"/>
    </source>
</evidence>
<dbReference type="PROSITE" id="PS00150">
    <property type="entry name" value="ACYLPHOSPHATASE_1"/>
    <property type="match status" value="1"/>
</dbReference>
<dbReference type="InterPro" id="IPR017968">
    <property type="entry name" value="Acylphosphatase_CS"/>
</dbReference>
<dbReference type="Pfam" id="PF00708">
    <property type="entry name" value="Acylphosphatase"/>
    <property type="match status" value="1"/>
</dbReference>
<evidence type="ECO:0000313" key="8">
    <source>
        <dbReference type="EMBL" id="CAI78645.1"/>
    </source>
</evidence>
<dbReference type="SUPFAM" id="SSF54975">
    <property type="entry name" value="Acylphosphatase/BLUF domain-like"/>
    <property type="match status" value="1"/>
</dbReference>
<dbReference type="PANTHER" id="PTHR47268:SF4">
    <property type="entry name" value="ACYLPHOSPHATASE"/>
    <property type="match status" value="1"/>
</dbReference>
<feature type="domain" description="Acylphosphatase-like" evidence="7">
    <location>
        <begin position="3"/>
        <end position="90"/>
    </location>
</feature>
<dbReference type="InterPro" id="IPR001792">
    <property type="entry name" value="Acylphosphatase-like_dom"/>
</dbReference>
<sequence length="90" mass="10249">MKRIHVFISGRVQGVFFRAETQRAALGFNLSGWVRNVPDGRVEAVFEGEDKNVDKMLAWCHHGPPTALVQEVVANEETYAGEFKHFNIKY</sequence>
<dbReference type="Gene3D" id="3.30.70.100">
    <property type="match status" value="1"/>
</dbReference>
<evidence type="ECO:0000256" key="1">
    <source>
        <dbReference type="ARBA" id="ARBA00005614"/>
    </source>
</evidence>
<dbReference type="PANTHER" id="PTHR47268">
    <property type="entry name" value="ACYLPHOSPHATASE"/>
    <property type="match status" value="1"/>
</dbReference>
<keyword evidence="4 5" id="KW-0378">Hydrolase</keyword>
<evidence type="ECO:0000256" key="2">
    <source>
        <dbReference type="ARBA" id="ARBA00012150"/>
    </source>
</evidence>
<organism evidence="8">
    <name type="scientific">uncultured delta proteobacterium</name>
    <dbReference type="NCBI Taxonomy" id="34034"/>
    <lineage>
        <taxon>Bacteria</taxon>
        <taxon>Deltaproteobacteria</taxon>
        <taxon>environmental samples</taxon>
    </lineage>
</organism>
<feature type="active site" evidence="4">
    <location>
        <position position="36"/>
    </location>
</feature>
<dbReference type="EMBL" id="AJ937768">
    <property type="protein sequence ID" value="CAI78645.1"/>
    <property type="molecule type" value="Genomic_DNA"/>
</dbReference>
<dbReference type="PROSITE" id="PS00151">
    <property type="entry name" value="ACYLPHOSPHATASE_2"/>
    <property type="match status" value="1"/>
</dbReference>